<dbReference type="GO" id="GO:0020037">
    <property type="term" value="F:heme binding"/>
    <property type="evidence" value="ECO:0007669"/>
    <property type="project" value="InterPro"/>
</dbReference>
<gene>
    <name evidence="6" type="ORF">Pla22_08030</name>
</gene>
<dbReference type="PROSITE" id="PS51007">
    <property type="entry name" value="CYTC"/>
    <property type="match status" value="2"/>
</dbReference>
<evidence type="ECO:0000313" key="7">
    <source>
        <dbReference type="Proteomes" id="UP000316598"/>
    </source>
</evidence>
<feature type="domain" description="Cytochrome c" evidence="5">
    <location>
        <begin position="260"/>
        <end position="390"/>
    </location>
</feature>
<dbReference type="PROSITE" id="PS51257">
    <property type="entry name" value="PROKAR_LIPOPROTEIN"/>
    <property type="match status" value="1"/>
</dbReference>
<dbReference type="Pfam" id="PF13442">
    <property type="entry name" value="Cytochrome_CBB3"/>
    <property type="match status" value="1"/>
</dbReference>
<dbReference type="Proteomes" id="UP000316598">
    <property type="component" value="Unassembled WGS sequence"/>
</dbReference>
<dbReference type="SUPFAM" id="SSF46626">
    <property type="entry name" value="Cytochrome c"/>
    <property type="match status" value="2"/>
</dbReference>
<name>A0A5C5WSP9_9BACT</name>
<dbReference type="InterPro" id="IPR009056">
    <property type="entry name" value="Cyt_c-like_dom"/>
</dbReference>
<evidence type="ECO:0000256" key="4">
    <source>
        <dbReference type="PROSITE-ProRule" id="PRU00433"/>
    </source>
</evidence>
<evidence type="ECO:0000256" key="3">
    <source>
        <dbReference type="ARBA" id="ARBA00023004"/>
    </source>
</evidence>
<proteinExistence type="predicted"/>
<dbReference type="OrthoDB" id="9808312at2"/>
<dbReference type="InterPro" id="IPR036909">
    <property type="entry name" value="Cyt_c-like_dom_sf"/>
</dbReference>
<feature type="domain" description="Cytochrome c" evidence="5">
    <location>
        <begin position="90"/>
        <end position="184"/>
    </location>
</feature>
<dbReference type="RefSeq" id="WP_146513438.1">
    <property type="nucleotide sequence ID" value="NZ_SJPI01000001.1"/>
</dbReference>
<organism evidence="6 7">
    <name type="scientific">Rubripirellula amarantea</name>
    <dbReference type="NCBI Taxonomy" id="2527999"/>
    <lineage>
        <taxon>Bacteria</taxon>
        <taxon>Pseudomonadati</taxon>
        <taxon>Planctomycetota</taxon>
        <taxon>Planctomycetia</taxon>
        <taxon>Pirellulales</taxon>
        <taxon>Pirellulaceae</taxon>
        <taxon>Rubripirellula</taxon>
    </lineage>
</organism>
<evidence type="ECO:0000256" key="2">
    <source>
        <dbReference type="ARBA" id="ARBA00022723"/>
    </source>
</evidence>
<accession>A0A5C5WSP9</accession>
<dbReference type="GO" id="GO:0009055">
    <property type="term" value="F:electron transfer activity"/>
    <property type="evidence" value="ECO:0007669"/>
    <property type="project" value="InterPro"/>
</dbReference>
<keyword evidence="1 4" id="KW-0349">Heme</keyword>
<comment type="caution">
    <text evidence="6">The sequence shown here is derived from an EMBL/GenBank/DDBJ whole genome shotgun (WGS) entry which is preliminary data.</text>
</comment>
<keyword evidence="2 4" id="KW-0479">Metal-binding</keyword>
<evidence type="ECO:0000256" key="1">
    <source>
        <dbReference type="ARBA" id="ARBA00022617"/>
    </source>
</evidence>
<dbReference type="EMBL" id="SJPI01000001">
    <property type="protein sequence ID" value="TWT53175.1"/>
    <property type="molecule type" value="Genomic_DNA"/>
</dbReference>
<keyword evidence="7" id="KW-1185">Reference proteome</keyword>
<dbReference type="GO" id="GO:0046872">
    <property type="term" value="F:metal ion binding"/>
    <property type="evidence" value="ECO:0007669"/>
    <property type="project" value="UniProtKB-KW"/>
</dbReference>
<dbReference type="Gene3D" id="1.10.760.10">
    <property type="entry name" value="Cytochrome c-like domain"/>
    <property type="match status" value="2"/>
</dbReference>
<dbReference type="AlphaFoldDB" id="A0A5C5WSP9"/>
<protein>
    <submittedName>
        <fullName evidence="6">Cytochrome c</fullName>
    </submittedName>
</protein>
<evidence type="ECO:0000259" key="5">
    <source>
        <dbReference type="PROSITE" id="PS51007"/>
    </source>
</evidence>
<keyword evidence="3 4" id="KW-0408">Iron</keyword>
<reference evidence="6 7" key="1">
    <citation type="submission" date="2019-02" db="EMBL/GenBank/DDBJ databases">
        <title>Deep-cultivation of Planctomycetes and their phenomic and genomic characterization uncovers novel biology.</title>
        <authorList>
            <person name="Wiegand S."/>
            <person name="Jogler M."/>
            <person name="Boedeker C."/>
            <person name="Pinto D."/>
            <person name="Vollmers J."/>
            <person name="Rivas-Marin E."/>
            <person name="Kohn T."/>
            <person name="Peeters S.H."/>
            <person name="Heuer A."/>
            <person name="Rast P."/>
            <person name="Oberbeckmann S."/>
            <person name="Bunk B."/>
            <person name="Jeske O."/>
            <person name="Meyerdierks A."/>
            <person name="Storesund J.E."/>
            <person name="Kallscheuer N."/>
            <person name="Luecker S."/>
            <person name="Lage O.M."/>
            <person name="Pohl T."/>
            <person name="Merkel B.J."/>
            <person name="Hornburger P."/>
            <person name="Mueller R.-W."/>
            <person name="Bruemmer F."/>
            <person name="Labrenz M."/>
            <person name="Spormann A.M."/>
            <person name="Op Den Camp H."/>
            <person name="Overmann J."/>
            <person name="Amann R."/>
            <person name="Jetten M.S.M."/>
            <person name="Mascher T."/>
            <person name="Medema M.H."/>
            <person name="Devos D.P."/>
            <person name="Kaster A.-K."/>
            <person name="Ovreas L."/>
            <person name="Rohde M."/>
            <person name="Galperin M.Y."/>
            <person name="Jogler C."/>
        </authorList>
    </citation>
    <scope>NUCLEOTIDE SEQUENCE [LARGE SCALE GENOMIC DNA]</scope>
    <source>
        <strain evidence="6 7">Pla22</strain>
    </source>
</reference>
<evidence type="ECO:0000313" key="6">
    <source>
        <dbReference type="EMBL" id="TWT53175.1"/>
    </source>
</evidence>
<sequence>MRSLVLLSFVAILVGCDAPVGSFATNHVWSLTLAKSRDAEMDQATEDVAVVVESLFGTPDEPKWPIEWMPDDLGMNVENLARAAGPVSSEKDGTHKGLFREHCVTCHALNGSGAGPASVFQNPYPRDFRPGVFKWKSTVRTAKPTRDDLLAVLHNGVAGSGMPSFALIDPNDLNALVDYVVYLSIRGEIERSLMAAAVDDLGYGAGDIDDDAKLVLHQPTDGGTTIASVVESVSRSWSQASDQVVQVPSIPTLGGDELASSIQRGEAFFHGQIANCVGCHGQGGAADLVTLDYDDWAKEYSTRLGLSPADRDAMRPFKKAGAPTPRLAKPRRLTLGVFRGGGDAETLYRRITQGIAGTPMPSVAVAETENGTGLTASQIADLVRYVQSLSGAAE</sequence>